<protein>
    <submittedName>
        <fullName evidence="3">Putative major pilin subunit</fullName>
    </submittedName>
</protein>
<dbReference type="EMBL" id="NJAJ01000023">
    <property type="protein sequence ID" value="PHM64852.1"/>
    <property type="molecule type" value="Genomic_DNA"/>
</dbReference>
<dbReference type="RefSeq" id="WP_099125299.1">
    <property type="nucleotide sequence ID" value="NZ_CAWNRH010000097.1"/>
</dbReference>
<comment type="caution">
    <text evidence="3">The sequence shown here is derived from an EMBL/GenBank/DDBJ whole genome shotgun (WGS) entry which is preliminary data.</text>
</comment>
<evidence type="ECO:0000313" key="4">
    <source>
        <dbReference type="Proteomes" id="UP000222366"/>
    </source>
</evidence>
<evidence type="ECO:0000256" key="2">
    <source>
        <dbReference type="SAM" id="Phobius"/>
    </source>
</evidence>
<dbReference type="Proteomes" id="UP000222366">
    <property type="component" value="Unassembled WGS sequence"/>
</dbReference>
<accession>A0A2D0KN58</accession>
<gene>
    <name evidence="3" type="ORF">Xsto_02606</name>
</gene>
<dbReference type="NCBIfam" id="TIGR02532">
    <property type="entry name" value="IV_pilin_GFxxxE"/>
    <property type="match status" value="1"/>
</dbReference>
<dbReference type="Gene3D" id="3.30.700.10">
    <property type="entry name" value="Glycoprotein, Type 4 Pilin"/>
    <property type="match status" value="1"/>
</dbReference>
<comment type="subcellular location">
    <subcellularLocation>
        <location evidence="1">Membrane</location>
        <topology evidence="1">Single-pass membrane protein</topology>
    </subcellularLocation>
</comment>
<dbReference type="InterPro" id="IPR012902">
    <property type="entry name" value="N_methyl_site"/>
</dbReference>
<organism evidence="3 4">
    <name type="scientific">Xenorhabdus stockiae</name>
    <dbReference type="NCBI Taxonomy" id="351614"/>
    <lineage>
        <taxon>Bacteria</taxon>
        <taxon>Pseudomonadati</taxon>
        <taxon>Pseudomonadota</taxon>
        <taxon>Gammaproteobacteria</taxon>
        <taxon>Enterobacterales</taxon>
        <taxon>Morganellaceae</taxon>
        <taxon>Xenorhabdus</taxon>
    </lineage>
</organism>
<dbReference type="AlphaFoldDB" id="A0A2D0KN58"/>
<keyword evidence="2" id="KW-0472">Membrane</keyword>
<dbReference type="SUPFAM" id="SSF54523">
    <property type="entry name" value="Pili subunits"/>
    <property type="match status" value="1"/>
</dbReference>
<dbReference type="GO" id="GO:0016020">
    <property type="term" value="C:membrane"/>
    <property type="evidence" value="ECO:0007669"/>
    <property type="project" value="UniProtKB-SubCell"/>
</dbReference>
<reference evidence="3 4" key="1">
    <citation type="journal article" date="2017" name="Nat. Microbiol.">
        <title>Natural product diversity associated with the nematode symbionts Photorhabdus and Xenorhabdus.</title>
        <authorList>
            <person name="Tobias N.J."/>
            <person name="Wolff H."/>
            <person name="Djahanschiri B."/>
            <person name="Grundmann F."/>
            <person name="Kronenwerth M."/>
            <person name="Shi Y.M."/>
            <person name="Simonyi S."/>
            <person name="Grun P."/>
            <person name="Shapiro-Ilan D."/>
            <person name="Pidot S.J."/>
            <person name="Stinear T.P."/>
            <person name="Ebersberger I."/>
            <person name="Bode H.B."/>
        </authorList>
    </citation>
    <scope>NUCLEOTIDE SEQUENCE [LARGE SCALE GENOMIC DNA]</scope>
    <source>
        <strain evidence="3 4">DSM 17904</strain>
    </source>
</reference>
<evidence type="ECO:0000313" key="3">
    <source>
        <dbReference type="EMBL" id="PHM64852.1"/>
    </source>
</evidence>
<proteinExistence type="predicted"/>
<keyword evidence="2" id="KW-0812">Transmembrane</keyword>
<keyword evidence="4" id="KW-1185">Reference proteome</keyword>
<dbReference type="InterPro" id="IPR045584">
    <property type="entry name" value="Pilin-like"/>
</dbReference>
<dbReference type="Pfam" id="PF07963">
    <property type="entry name" value="N_methyl"/>
    <property type="match status" value="1"/>
</dbReference>
<sequence length="140" mass="15492">MNQQGFTLMEVMVVMAIVSILGAIGIPSYQGYIQKAALTDMLQAIVPYKSGIDICHFETGNYKECSSGHKSIPSGFNSRYINTITVKEGEVNIIGQKNLSGLNITLKPDQDTKTGMTHWQVMCNSESESLKTKCQETFKF</sequence>
<keyword evidence="2" id="KW-1133">Transmembrane helix</keyword>
<feature type="transmembrane region" description="Helical" evidence="2">
    <location>
        <begin position="6"/>
        <end position="26"/>
    </location>
</feature>
<evidence type="ECO:0000256" key="1">
    <source>
        <dbReference type="ARBA" id="ARBA00004167"/>
    </source>
</evidence>
<name>A0A2D0KN58_9GAMM</name>
<dbReference type="NCBIfam" id="NF007862">
    <property type="entry name" value="PRK10574.1"/>
    <property type="match status" value="1"/>
</dbReference>